<feature type="signal peptide" evidence="2">
    <location>
        <begin position="1"/>
        <end position="26"/>
    </location>
</feature>
<sequence length="247" mass="26581">MKLTKVALAGVVSFSAVLAAGAPAFAEEAAATMNSKAFIKFQENTDHVDPINPNNPGDNVEPVKPDDPNNPHEQGTNGPLSIDYVSNFKFEEQKASGNNEVYYANLDTVVKKGTKETLEVPNYIQVTDNRGTNKGWKLTVKQNEQFQTEKGVELEGAVLTLKNGTLQSASGNAAPTTNQEGIQLTPGQASDVITAKENQGMGTWTNAFGATNDEAKKSVELSVPGKAKKEKAMYTTSLTWELKETPM</sequence>
<organism evidence="4 5">
    <name type="scientific">Bacillus cytotoxicus (strain DSM 22905 / CIP 110041 / 391-98 / NVH 391-98)</name>
    <dbReference type="NCBI Taxonomy" id="315749"/>
    <lineage>
        <taxon>Bacteria</taxon>
        <taxon>Bacillati</taxon>
        <taxon>Bacillota</taxon>
        <taxon>Bacilli</taxon>
        <taxon>Bacillales</taxon>
        <taxon>Bacillaceae</taxon>
        <taxon>Bacillus</taxon>
        <taxon>Bacillus cereus group</taxon>
    </lineage>
</organism>
<evidence type="ECO:0000256" key="2">
    <source>
        <dbReference type="SAM" id="SignalP"/>
    </source>
</evidence>
<name>A7GLN7_BACCN</name>
<gene>
    <name evidence="4" type="ordered locus">Bcer98_0700</name>
</gene>
<evidence type="ECO:0000256" key="1">
    <source>
        <dbReference type="SAM" id="MobiDB-lite"/>
    </source>
</evidence>
<evidence type="ECO:0000313" key="4">
    <source>
        <dbReference type="EMBL" id="ABS21045.1"/>
    </source>
</evidence>
<evidence type="ECO:0000313" key="5">
    <source>
        <dbReference type="Proteomes" id="UP000002300"/>
    </source>
</evidence>
<protein>
    <recommendedName>
        <fullName evidence="3">WxL domain-containing protein</fullName>
    </recommendedName>
</protein>
<dbReference type="RefSeq" id="WP_011983801.1">
    <property type="nucleotide sequence ID" value="NC_009674.1"/>
</dbReference>
<accession>A7GLN7</accession>
<dbReference type="eggNOG" id="ENOG5030E2P">
    <property type="taxonomic scope" value="Bacteria"/>
</dbReference>
<dbReference type="InterPro" id="IPR027994">
    <property type="entry name" value="WxL_dom"/>
</dbReference>
<dbReference type="Proteomes" id="UP000002300">
    <property type="component" value="Chromosome"/>
</dbReference>
<keyword evidence="2" id="KW-0732">Signal</keyword>
<dbReference type="EMBL" id="CP000764">
    <property type="protein sequence ID" value="ABS21045.1"/>
    <property type="molecule type" value="Genomic_DNA"/>
</dbReference>
<dbReference type="KEGG" id="bcy:Bcer98_0700"/>
<reference evidence="4 5" key="1">
    <citation type="journal article" date="2008" name="Chem. Biol. Interact.">
        <title>Extending the Bacillus cereus group genomics to putative food-borne pathogens of different toxicity.</title>
        <authorList>
            <person name="Lapidus A."/>
            <person name="Goltsman E."/>
            <person name="Auger S."/>
            <person name="Galleron N."/>
            <person name="Segurens B."/>
            <person name="Dossat C."/>
            <person name="Land M.L."/>
            <person name="Broussolle V."/>
            <person name="Brillard J."/>
            <person name="Guinebretiere M.H."/>
            <person name="Sanchis V."/>
            <person name="Nguen-The C."/>
            <person name="Lereclus D."/>
            <person name="Richardson P."/>
            <person name="Wincker P."/>
            <person name="Weissenbach J."/>
            <person name="Ehrlich S.D."/>
            <person name="Sorokin A."/>
        </authorList>
    </citation>
    <scope>NUCLEOTIDE SEQUENCE [LARGE SCALE GENOMIC DNA]</scope>
    <source>
        <strain evidence="5">DSM 22905 / CIP 110041 / 391-98 / NVH 391-98</strain>
    </source>
</reference>
<feature type="chain" id="PRO_5002707224" description="WxL domain-containing protein" evidence="2">
    <location>
        <begin position="27"/>
        <end position="247"/>
    </location>
</feature>
<feature type="region of interest" description="Disordered" evidence="1">
    <location>
        <begin position="46"/>
        <end position="78"/>
    </location>
</feature>
<dbReference type="GeneID" id="33896079"/>
<dbReference type="STRING" id="315749.Bcer98_0700"/>
<feature type="compositionally biased region" description="Basic and acidic residues" evidence="1">
    <location>
        <begin position="61"/>
        <end position="70"/>
    </location>
</feature>
<dbReference type="OrthoDB" id="2356942at2"/>
<dbReference type="Pfam" id="PF13731">
    <property type="entry name" value="WxL"/>
    <property type="match status" value="1"/>
</dbReference>
<dbReference type="HOGENOM" id="CLU_067278_1_0_9"/>
<dbReference type="AlphaFoldDB" id="A7GLN7"/>
<feature type="domain" description="WxL" evidence="3">
    <location>
        <begin position="30"/>
        <end position="246"/>
    </location>
</feature>
<evidence type="ECO:0000259" key="3">
    <source>
        <dbReference type="Pfam" id="PF13731"/>
    </source>
</evidence>
<keyword evidence="5" id="KW-1185">Reference proteome</keyword>
<proteinExistence type="predicted"/>